<feature type="transmembrane region" description="Helical" evidence="1">
    <location>
        <begin position="12"/>
        <end position="30"/>
    </location>
</feature>
<feature type="non-terminal residue" evidence="2">
    <location>
        <position position="132"/>
    </location>
</feature>
<dbReference type="SUPFAM" id="SSF53098">
    <property type="entry name" value="Ribonuclease H-like"/>
    <property type="match status" value="1"/>
</dbReference>
<sequence length="132" mass="14198">MTEARQGPYPQVRLLALVECGTLAVIAAVFDSLAVGERTLATRLLPMIERGTLLLADRGFPSYDLFTAAAGRGAELLWRASASFTLPVIEVLHDGTYLSHLNGPRGQRITVRVIEYTVHSTAEGADGSTIES</sequence>
<comment type="caution">
    <text evidence="2">The sequence shown here is derived from an EMBL/GenBank/DDBJ whole genome shotgun (WGS) entry which is preliminary data.</text>
</comment>
<evidence type="ECO:0000256" key="1">
    <source>
        <dbReference type="SAM" id="Phobius"/>
    </source>
</evidence>
<gene>
    <name evidence="2" type="ORF">PV383_48265</name>
</gene>
<reference evidence="2 3" key="1">
    <citation type="journal article" date="2023" name="Microb. Genom.">
        <title>Mesoterricola silvestris gen. nov., sp. nov., Mesoterricola sediminis sp. nov., Geothrix oryzae sp. nov., Geothrix edaphica sp. nov., Geothrix rubra sp. nov., and Geothrix limicola sp. nov., six novel members of Acidobacteriota isolated from soils.</title>
        <authorList>
            <person name="Weisberg A.J."/>
            <person name="Pearce E."/>
            <person name="Kramer C.G."/>
            <person name="Chang J.H."/>
            <person name="Clarke C.R."/>
        </authorList>
    </citation>
    <scope>NUCLEOTIDE SEQUENCE [LARGE SCALE GENOMIC DNA]</scope>
    <source>
        <strain evidence="2 3">NE20-4-1</strain>
    </source>
</reference>
<organism evidence="2 3">
    <name type="scientific">Streptomyces caniscabiei</name>
    <dbReference type="NCBI Taxonomy" id="2746961"/>
    <lineage>
        <taxon>Bacteria</taxon>
        <taxon>Bacillati</taxon>
        <taxon>Actinomycetota</taxon>
        <taxon>Actinomycetes</taxon>
        <taxon>Kitasatosporales</taxon>
        <taxon>Streptomycetaceae</taxon>
        <taxon>Streptomyces</taxon>
    </lineage>
</organism>
<dbReference type="Proteomes" id="UP001282474">
    <property type="component" value="Unassembled WGS sequence"/>
</dbReference>
<evidence type="ECO:0008006" key="4">
    <source>
        <dbReference type="Google" id="ProtNLM"/>
    </source>
</evidence>
<dbReference type="InterPro" id="IPR012337">
    <property type="entry name" value="RNaseH-like_sf"/>
</dbReference>
<dbReference type="EMBL" id="JARAWJ010000164">
    <property type="protein sequence ID" value="MDX3044888.1"/>
    <property type="molecule type" value="Genomic_DNA"/>
</dbReference>
<protein>
    <recommendedName>
        <fullName evidence="4">Transposase IS4-like domain-containing protein</fullName>
    </recommendedName>
</protein>
<keyword evidence="1" id="KW-0812">Transmembrane</keyword>
<name>A0ABU4N5U6_9ACTN</name>
<accession>A0ABU4N5U6</accession>
<keyword evidence="3" id="KW-1185">Reference proteome</keyword>
<evidence type="ECO:0000313" key="2">
    <source>
        <dbReference type="EMBL" id="MDX3044888.1"/>
    </source>
</evidence>
<evidence type="ECO:0000313" key="3">
    <source>
        <dbReference type="Proteomes" id="UP001282474"/>
    </source>
</evidence>
<proteinExistence type="predicted"/>
<keyword evidence="1" id="KW-1133">Transmembrane helix</keyword>
<keyword evidence="1" id="KW-0472">Membrane</keyword>